<feature type="region of interest" description="Disordered" evidence="1">
    <location>
        <begin position="1"/>
        <end position="101"/>
    </location>
</feature>
<dbReference type="InterPro" id="IPR021780">
    <property type="entry name" value="Nuc_recep-AF1"/>
</dbReference>
<dbReference type="Pfam" id="PF11825">
    <property type="entry name" value="Nuc_recep-AF1"/>
    <property type="match status" value="1"/>
</dbReference>
<dbReference type="GeneID" id="106485616"/>
<name>A0ABM4FY51_9AVES</name>
<feature type="compositionally biased region" description="Basic and acidic residues" evidence="1">
    <location>
        <begin position="201"/>
        <end position="220"/>
    </location>
</feature>
<evidence type="ECO:0000259" key="2">
    <source>
        <dbReference type="Pfam" id="PF11825"/>
    </source>
</evidence>
<feature type="compositionally biased region" description="Basic and acidic residues" evidence="1">
    <location>
        <begin position="1"/>
        <end position="10"/>
    </location>
</feature>
<dbReference type="Proteomes" id="UP001652627">
    <property type="component" value="Chromosome 32"/>
</dbReference>
<feature type="region of interest" description="Disordered" evidence="1">
    <location>
        <begin position="137"/>
        <end position="220"/>
    </location>
</feature>
<keyword evidence="4" id="KW-0675">Receptor</keyword>
<feature type="domain" description="Nuclear/hormone receptor activator site AF-1" evidence="2">
    <location>
        <begin position="17"/>
        <end position="80"/>
    </location>
</feature>
<protein>
    <submittedName>
        <fullName evidence="4">Retinoic acid receptor RXR-beta isoform X3</fullName>
    </submittedName>
</protein>
<gene>
    <name evidence="4" type="primary">RXRB</name>
</gene>
<feature type="compositionally biased region" description="Polar residues" evidence="1">
    <location>
        <begin position="345"/>
        <end position="360"/>
    </location>
</feature>
<sequence>MGDSDRDCRSPDSSSLSSSPPPEPAAPLHPSMIGSAMTSSLNSPVATLGSPFPVISSSMGSPGLPATPSIAYGPVSSPQLGRRETPAGPAPRVLSPPWRRRRRRFGQAPLRHLRRPVLRKTLRRVQLRGLQGLLQAHHPQRPHLHVPRQQGLRGGQAPTQPLPVLPLPKVLGHRHETGSGAGGTATRQGEGRRRRAGRQRQRGDARGEDLGSRVGRRTEIGPKRGRFRHRRQLGRGQAALHAGGMGQADPALFRAAFGRPSDPAAGGTASCWPPASTCTATAPTAPAWAPSSTECSPSWSPRCATCAWTRRSWAASAPSSSSIPTLRVFPTPARWSCCARRFTRPSNPTASRNTRSSKAGSPSCCSACRRCAPSASNASSTSSSSSSSATPPSTPSSWRCSKPLTSSPEPPPGLFWGGGGA</sequence>
<evidence type="ECO:0000313" key="3">
    <source>
        <dbReference type="Proteomes" id="UP001652627"/>
    </source>
</evidence>
<accession>A0ABM4FY51</accession>
<dbReference type="RefSeq" id="XP_067169876.1">
    <property type="nucleotide sequence ID" value="XM_067313775.1"/>
</dbReference>
<feature type="region of interest" description="Disordered" evidence="1">
    <location>
        <begin position="345"/>
        <end position="421"/>
    </location>
</feature>
<reference evidence="4" key="1">
    <citation type="submission" date="2025-08" db="UniProtKB">
        <authorList>
            <consortium name="RefSeq"/>
        </authorList>
    </citation>
    <scope>IDENTIFICATION</scope>
    <source>
        <tissue evidence="4">Blood</tissue>
    </source>
</reference>
<evidence type="ECO:0000256" key="1">
    <source>
        <dbReference type="SAM" id="MobiDB-lite"/>
    </source>
</evidence>
<organism evidence="3 4">
    <name type="scientific">Apteryx mantelli</name>
    <name type="common">North Island brown kiwi</name>
    <dbReference type="NCBI Taxonomy" id="2696672"/>
    <lineage>
        <taxon>Eukaryota</taxon>
        <taxon>Metazoa</taxon>
        <taxon>Chordata</taxon>
        <taxon>Craniata</taxon>
        <taxon>Vertebrata</taxon>
        <taxon>Euteleostomi</taxon>
        <taxon>Archelosauria</taxon>
        <taxon>Archosauria</taxon>
        <taxon>Dinosauria</taxon>
        <taxon>Saurischia</taxon>
        <taxon>Theropoda</taxon>
        <taxon>Coelurosauria</taxon>
        <taxon>Aves</taxon>
        <taxon>Palaeognathae</taxon>
        <taxon>Apterygiformes</taxon>
        <taxon>Apterygidae</taxon>
        <taxon>Apteryx</taxon>
    </lineage>
</organism>
<evidence type="ECO:0000313" key="4">
    <source>
        <dbReference type="RefSeq" id="XP_067169876.1"/>
    </source>
</evidence>
<keyword evidence="3" id="KW-1185">Reference proteome</keyword>
<feature type="compositionally biased region" description="Low complexity" evidence="1">
    <location>
        <begin position="361"/>
        <end position="397"/>
    </location>
</feature>
<feature type="compositionally biased region" description="Polar residues" evidence="1">
    <location>
        <begin position="36"/>
        <end position="45"/>
    </location>
</feature>
<proteinExistence type="predicted"/>